<accession>A0A430LBL9</accession>
<name>A0A430LBL9_9HYPO</name>
<dbReference type="AlphaFoldDB" id="A0A430LBL9"/>
<proteinExistence type="predicted"/>
<keyword evidence="2" id="KW-1185">Reference proteome</keyword>
<sequence length="149" mass="17154">MIATELYTIALERSTQPDLPTKHTEVPHRMARPSDIDRAACEGWLQEMNFLRPALAPNRKVVQFGSGGEDEDAGEQRRRFIQDRQRRMIIQSAFLNGLDGIEAMTERWPRAARAALNSMDESEEDEDRGVFESLVAVYDLSQRRRYQSI</sequence>
<dbReference type="EMBL" id="MIKF01000279">
    <property type="protein sequence ID" value="RTE73079.1"/>
    <property type="molecule type" value="Genomic_DNA"/>
</dbReference>
<reference evidence="1 2" key="1">
    <citation type="submission" date="2017-06" db="EMBL/GenBank/DDBJ databases">
        <title>Comparative genomic analysis of Ambrosia Fusariam Clade fungi.</title>
        <authorList>
            <person name="Stajich J.E."/>
            <person name="Carrillo J."/>
            <person name="Kijimoto T."/>
            <person name="Eskalen A."/>
            <person name="O'Donnell K."/>
            <person name="Kasson M."/>
        </authorList>
    </citation>
    <scope>NUCLEOTIDE SEQUENCE [LARGE SCALE GENOMIC DNA]</scope>
    <source>
        <strain evidence="1 2">UCR1854</strain>
    </source>
</reference>
<protein>
    <submittedName>
        <fullName evidence="1">Uncharacterized protein</fullName>
    </submittedName>
</protein>
<dbReference type="Proteomes" id="UP000287124">
    <property type="component" value="Unassembled WGS sequence"/>
</dbReference>
<comment type="caution">
    <text evidence="1">The sequence shown here is derived from an EMBL/GenBank/DDBJ whole genome shotgun (WGS) entry which is preliminary data.</text>
</comment>
<evidence type="ECO:0000313" key="2">
    <source>
        <dbReference type="Proteomes" id="UP000287124"/>
    </source>
</evidence>
<gene>
    <name evidence="1" type="ORF">BHE90_012475</name>
</gene>
<evidence type="ECO:0000313" key="1">
    <source>
        <dbReference type="EMBL" id="RTE73079.1"/>
    </source>
</evidence>
<organism evidence="1 2">
    <name type="scientific">Fusarium euwallaceae</name>
    <dbReference type="NCBI Taxonomy" id="1147111"/>
    <lineage>
        <taxon>Eukaryota</taxon>
        <taxon>Fungi</taxon>
        <taxon>Dikarya</taxon>
        <taxon>Ascomycota</taxon>
        <taxon>Pezizomycotina</taxon>
        <taxon>Sordariomycetes</taxon>
        <taxon>Hypocreomycetidae</taxon>
        <taxon>Hypocreales</taxon>
        <taxon>Nectriaceae</taxon>
        <taxon>Fusarium</taxon>
        <taxon>Fusarium solani species complex</taxon>
    </lineage>
</organism>